<dbReference type="Proteomes" id="UP000824596">
    <property type="component" value="Unassembled WGS sequence"/>
</dbReference>
<name>A0A9P8N3Y3_9HYPO</name>
<evidence type="ECO:0000259" key="3">
    <source>
        <dbReference type="SMART" id="SM00672"/>
    </source>
</evidence>
<evidence type="ECO:0000313" key="5">
    <source>
        <dbReference type="Proteomes" id="UP000824596"/>
    </source>
</evidence>
<accession>A0A9P8N3Y3</accession>
<evidence type="ECO:0000256" key="1">
    <source>
        <dbReference type="ARBA" id="ARBA00010118"/>
    </source>
</evidence>
<proteinExistence type="inferred from homology"/>
<gene>
    <name evidence="4" type="ORF">HRG_03532</name>
</gene>
<dbReference type="GeneID" id="68352661"/>
<organism evidence="4 5">
    <name type="scientific">Hirsutella rhossiliensis</name>
    <dbReference type="NCBI Taxonomy" id="111463"/>
    <lineage>
        <taxon>Eukaryota</taxon>
        <taxon>Fungi</taxon>
        <taxon>Dikarya</taxon>
        <taxon>Ascomycota</taxon>
        <taxon>Pezizomycotina</taxon>
        <taxon>Sordariomycetes</taxon>
        <taxon>Hypocreomycetidae</taxon>
        <taxon>Hypocreales</taxon>
        <taxon>Ophiocordycipitaceae</taxon>
        <taxon>Hirsutella</taxon>
    </lineage>
</organism>
<dbReference type="EMBL" id="JAIZPD010000003">
    <property type="protein sequence ID" value="KAH0965516.1"/>
    <property type="molecule type" value="Genomic_DNA"/>
</dbReference>
<dbReference type="AlphaFoldDB" id="A0A9P8N3Y3"/>
<sequence>MPPPPNFDKWYEYAVKSKSSIIDDFGQIYNDILPFWGVEPSKIRESTARLMSYGHIEMGGLSIQNGTIHQSPHIPGTHRWMTNMVEKMIEPFAQWLPDMVLAINLADECRVSVPFQDMEALKATAQSTMSRVGGNNKTAKAKQATCGPDGEHGWSFDFPEQVYYDWIASTCPPGSAARSSRWWDWSSVCSACLAPHSLMTREGAIVANNTLAHDLCHQPDVAKLDGFISSPTVLMGSNRLLPVFSQSRVGGFSDILIPSPWDFEDRSAYVDEEDVLWSNKTNGLYWRGSSTDGFAARGRWAGFLRARFVHEAYQRAKGMDNTGSQDQLRINVSFVGDIPRQWTTVTTDRREAAPQESPATGLPSPLPFKESWHFRHLMDMDGAGFSGRFLGFLRSHSLVYRAALFKTWYDERLFGWHDYVPVDVRLGSGFWSALYYLAGVSETTSSGKLGADTARRMAEQGRESASSVLRREDMHVYMFRLLLEWGRATADDREALAYR</sequence>
<evidence type="ECO:0000256" key="2">
    <source>
        <dbReference type="ARBA" id="ARBA00022679"/>
    </source>
</evidence>
<dbReference type="InterPro" id="IPR051091">
    <property type="entry name" value="O-Glucosyltr/Glycosyltrsf_90"/>
</dbReference>
<dbReference type="GO" id="GO:0016740">
    <property type="term" value="F:transferase activity"/>
    <property type="evidence" value="ECO:0007669"/>
    <property type="project" value="UniProtKB-KW"/>
</dbReference>
<dbReference type="PANTHER" id="PTHR12203:SF35">
    <property type="entry name" value="PROTEIN O-GLUCOSYLTRANSFERASE 1"/>
    <property type="match status" value="1"/>
</dbReference>
<dbReference type="InterPro" id="IPR006598">
    <property type="entry name" value="CAP10"/>
</dbReference>
<dbReference type="PANTHER" id="PTHR12203">
    <property type="entry name" value="KDEL LYS-ASP-GLU-LEU CONTAINING - RELATED"/>
    <property type="match status" value="1"/>
</dbReference>
<comment type="caution">
    <text evidence="4">The sequence shown here is derived from an EMBL/GenBank/DDBJ whole genome shotgun (WGS) entry which is preliminary data.</text>
</comment>
<dbReference type="RefSeq" id="XP_044723029.1">
    <property type="nucleotide sequence ID" value="XM_044862003.1"/>
</dbReference>
<reference evidence="4" key="1">
    <citation type="submission" date="2021-09" db="EMBL/GenBank/DDBJ databases">
        <title>A high-quality genome of the endoparasitic fungus Hirsutella rhossiliensis with a comparison of Hirsutella genomes reveals transposable elements contributing to genome size variation.</title>
        <authorList>
            <person name="Lin R."/>
            <person name="Jiao Y."/>
            <person name="Sun X."/>
            <person name="Ling J."/>
            <person name="Xie B."/>
            <person name="Cheng X."/>
        </authorList>
    </citation>
    <scope>NUCLEOTIDE SEQUENCE</scope>
    <source>
        <strain evidence="4">HR02</strain>
    </source>
</reference>
<dbReference type="OrthoDB" id="541052at2759"/>
<evidence type="ECO:0000313" key="4">
    <source>
        <dbReference type="EMBL" id="KAH0965516.1"/>
    </source>
</evidence>
<protein>
    <submittedName>
        <fullName evidence="4">Capsular associated protein</fullName>
    </submittedName>
</protein>
<feature type="domain" description="Glycosyl transferase CAP10" evidence="3">
    <location>
        <begin position="220"/>
        <end position="485"/>
    </location>
</feature>
<keyword evidence="2" id="KW-0808">Transferase</keyword>
<comment type="similarity">
    <text evidence="1">Belongs to the glycosyltransferase 90 family.</text>
</comment>
<dbReference type="SMART" id="SM00672">
    <property type="entry name" value="CAP10"/>
    <property type="match status" value="1"/>
</dbReference>
<keyword evidence="5" id="KW-1185">Reference proteome</keyword>